<protein>
    <submittedName>
        <fullName evidence="3">YceI family protein</fullName>
    </submittedName>
</protein>
<dbReference type="Gene3D" id="2.40.128.110">
    <property type="entry name" value="Lipid/polyisoprenoid-binding, YceI-like"/>
    <property type="match status" value="1"/>
</dbReference>
<organism evidence="3 4">
    <name type="scientific">Pararobbsia silviterrae</name>
    <dbReference type="NCBI Taxonomy" id="1792498"/>
    <lineage>
        <taxon>Bacteria</taxon>
        <taxon>Pseudomonadati</taxon>
        <taxon>Pseudomonadota</taxon>
        <taxon>Betaproteobacteria</taxon>
        <taxon>Burkholderiales</taxon>
        <taxon>Burkholderiaceae</taxon>
        <taxon>Pararobbsia</taxon>
    </lineage>
</organism>
<feature type="domain" description="Lipid/polyisoprenoid-binding YceI-like" evidence="2">
    <location>
        <begin position="58"/>
        <end position="222"/>
    </location>
</feature>
<reference evidence="3 4" key="1">
    <citation type="submission" date="2018-10" db="EMBL/GenBank/DDBJ databases">
        <title>Robbsia sp. DHC34, isolated from soil.</title>
        <authorList>
            <person name="Gao Z.-H."/>
            <person name="Qiu L.-H."/>
        </authorList>
    </citation>
    <scope>NUCLEOTIDE SEQUENCE [LARGE SCALE GENOMIC DNA]</scope>
    <source>
        <strain evidence="3 4">DHC34</strain>
    </source>
</reference>
<dbReference type="PANTHER" id="PTHR34406">
    <property type="entry name" value="PROTEIN YCEI"/>
    <property type="match status" value="1"/>
</dbReference>
<gene>
    <name evidence="3" type="ORF">D7S86_25205</name>
</gene>
<evidence type="ECO:0000259" key="2">
    <source>
        <dbReference type="SMART" id="SM00867"/>
    </source>
</evidence>
<dbReference type="Proteomes" id="UP000270342">
    <property type="component" value="Unassembled WGS sequence"/>
</dbReference>
<feature type="signal peptide" evidence="1">
    <location>
        <begin position="1"/>
        <end position="35"/>
    </location>
</feature>
<evidence type="ECO:0000256" key="1">
    <source>
        <dbReference type="SAM" id="SignalP"/>
    </source>
</evidence>
<name>A0A494X707_9BURK</name>
<dbReference type="InterPro" id="IPR007372">
    <property type="entry name" value="Lipid/polyisoprenoid-bd_YceI"/>
</dbReference>
<dbReference type="OrthoDB" id="9811006at2"/>
<comment type="caution">
    <text evidence="3">The sequence shown here is derived from an EMBL/GenBank/DDBJ whole genome shotgun (WGS) entry which is preliminary data.</text>
</comment>
<dbReference type="EMBL" id="RBZU01000015">
    <property type="protein sequence ID" value="RKP46220.1"/>
    <property type="molecule type" value="Genomic_DNA"/>
</dbReference>
<dbReference type="SMART" id="SM00867">
    <property type="entry name" value="YceI"/>
    <property type="match status" value="1"/>
</dbReference>
<proteinExistence type="predicted"/>
<evidence type="ECO:0000313" key="3">
    <source>
        <dbReference type="EMBL" id="RKP46220.1"/>
    </source>
</evidence>
<accession>A0A494X707</accession>
<evidence type="ECO:0000313" key="4">
    <source>
        <dbReference type="Proteomes" id="UP000270342"/>
    </source>
</evidence>
<dbReference type="RefSeq" id="WP_121090618.1">
    <property type="nucleotide sequence ID" value="NZ_RBZU01000015.1"/>
</dbReference>
<dbReference type="InterPro" id="IPR036761">
    <property type="entry name" value="TTHA0802/YceI-like_sf"/>
</dbReference>
<keyword evidence="1" id="KW-0732">Signal</keyword>
<dbReference type="AlphaFoldDB" id="A0A494X707"/>
<keyword evidence="4" id="KW-1185">Reference proteome</keyword>
<dbReference type="PANTHER" id="PTHR34406:SF1">
    <property type="entry name" value="PROTEIN YCEI"/>
    <property type="match status" value="1"/>
</dbReference>
<feature type="chain" id="PRO_5019757346" evidence="1">
    <location>
        <begin position="36"/>
        <end position="238"/>
    </location>
</feature>
<dbReference type="Pfam" id="PF04264">
    <property type="entry name" value="YceI"/>
    <property type="match status" value="1"/>
</dbReference>
<dbReference type="SUPFAM" id="SSF101874">
    <property type="entry name" value="YceI-like"/>
    <property type="match status" value="1"/>
</dbReference>
<sequence>MTQPRHPTPRVTQRARAYAKFGRACVVSAALASLAACTAVRVVTHTVDTTLAQAPAGTYQMDADHWSIVFDVEHLKYSRFVMRFDRAKATLQLDPNAPGNNSVKVAIDATSLDTNVKALDKIVMGDSLLDAARAPSITFESTRFIPTGPGTGKLTGNLTIRGKTAPVELDVVFNGSAPNPLTRAPTVGFAATGAFDRSAFGLTAWYPAVGNDIHVRIQAEFEQPAPGAARDASDATAN</sequence>